<evidence type="ECO:0000313" key="2">
    <source>
        <dbReference type="Proteomes" id="UP000033109"/>
    </source>
</evidence>
<dbReference type="KEGG" id="pko:PKOR_20320"/>
<evidence type="ECO:0000313" key="1">
    <source>
        <dbReference type="EMBL" id="AKD04998.1"/>
    </source>
</evidence>
<keyword evidence="2" id="KW-1185">Reference proteome</keyword>
<gene>
    <name evidence="1" type="ORF">PKOR_20320</name>
</gene>
<dbReference type="PATRIC" id="fig|400092.3.peg.4456"/>
<organism evidence="1 2">
    <name type="scientific">Pontibacter korlensis</name>
    <dbReference type="NCBI Taxonomy" id="400092"/>
    <lineage>
        <taxon>Bacteria</taxon>
        <taxon>Pseudomonadati</taxon>
        <taxon>Bacteroidota</taxon>
        <taxon>Cytophagia</taxon>
        <taxon>Cytophagales</taxon>
        <taxon>Hymenobacteraceae</taxon>
        <taxon>Pontibacter</taxon>
    </lineage>
</organism>
<dbReference type="Proteomes" id="UP000033109">
    <property type="component" value="Chromosome"/>
</dbReference>
<dbReference type="RefSeq" id="WP_046313116.1">
    <property type="nucleotide sequence ID" value="NZ_CBCSCY010000039.1"/>
</dbReference>
<protein>
    <submittedName>
        <fullName evidence="1">Uncharacterized protein</fullName>
    </submittedName>
</protein>
<sequence>MAKNLQYEGIKPEAFDQLKSKLQTYGITLSSNNGSFSEKGVSGKYDYNPEAQVLRLDDLQVGFPASMMVSENTLQARMDELMVQHGGRPLH</sequence>
<dbReference type="AlphaFoldDB" id="A0A0E3ZJ27"/>
<dbReference type="HOGENOM" id="CLU_2424444_0_0_10"/>
<reference evidence="1 2" key="1">
    <citation type="journal article" date="2015" name="Sci. Rep.">
        <title>Unraveling adaptation of Pontibacter korlensis to radiation and infertility in desert through complete genome and comparative transcriptomic analysis.</title>
        <authorList>
            <person name="Dai J."/>
            <person name="Dai W."/>
            <person name="Qiu C."/>
            <person name="Yang Z."/>
            <person name="Zhang Y."/>
            <person name="Zhou M."/>
            <person name="Zhang L."/>
            <person name="Fang C."/>
            <person name="Gao Q."/>
            <person name="Yang Q."/>
            <person name="Li X."/>
            <person name="Wang Z."/>
            <person name="Wang Z."/>
            <person name="Jia Z."/>
            <person name="Chen X."/>
        </authorList>
    </citation>
    <scope>NUCLEOTIDE SEQUENCE [LARGE SCALE GENOMIC DNA]</scope>
    <source>
        <strain evidence="1 2">X14-1T</strain>
    </source>
</reference>
<name>A0A0E3ZJ27_9BACT</name>
<proteinExistence type="predicted"/>
<accession>A0A0E3ZJ27</accession>
<dbReference type="EMBL" id="CP009621">
    <property type="protein sequence ID" value="AKD04998.1"/>
    <property type="molecule type" value="Genomic_DNA"/>
</dbReference>
<dbReference type="OrthoDB" id="982481at2"/>